<dbReference type="PROSITE" id="PS50822">
    <property type="entry name" value="PIWI"/>
    <property type="match status" value="1"/>
</dbReference>
<proteinExistence type="predicted"/>
<name>A0AAV5W2M7_9BILA</name>
<dbReference type="InterPro" id="IPR012337">
    <property type="entry name" value="RNaseH-like_sf"/>
</dbReference>
<evidence type="ECO:0000313" key="3">
    <source>
        <dbReference type="EMBL" id="GMT24733.1"/>
    </source>
</evidence>
<dbReference type="InterPro" id="IPR036085">
    <property type="entry name" value="PAZ_dom_sf"/>
</dbReference>
<protein>
    <recommendedName>
        <fullName evidence="2">Piwi domain-containing protein</fullName>
    </recommendedName>
</protein>
<feature type="region of interest" description="Disordered" evidence="1">
    <location>
        <begin position="1"/>
        <end position="47"/>
    </location>
</feature>
<dbReference type="Gene3D" id="2.170.260.10">
    <property type="entry name" value="paz domain"/>
    <property type="match status" value="1"/>
</dbReference>
<accession>A0AAV5W2M7</accession>
<dbReference type="SUPFAM" id="SSF101690">
    <property type="entry name" value="PAZ domain"/>
    <property type="match status" value="1"/>
</dbReference>
<dbReference type="SUPFAM" id="SSF53098">
    <property type="entry name" value="Ribonuclease H-like"/>
    <property type="match status" value="1"/>
</dbReference>
<evidence type="ECO:0000259" key="2">
    <source>
        <dbReference type="PROSITE" id="PS50822"/>
    </source>
</evidence>
<keyword evidence="4" id="KW-1185">Reference proteome</keyword>
<organism evidence="3 4">
    <name type="scientific">Pristionchus fissidentatus</name>
    <dbReference type="NCBI Taxonomy" id="1538716"/>
    <lineage>
        <taxon>Eukaryota</taxon>
        <taxon>Metazoa</taxon>
        <taxon>Ecdysozoa</taxon>
        <taxon>Nematoda</taxon>
        <taxon>Chromadorea</taxon>
        <taxon>Rhabditida</taxon>
        <taxon>Rhabditina</taxon>
        <taxon>Diplogasteromorpha</taxon>
        <taxon>Diplogasteroidea</taxon>
        <taxon>Neodiplogasteridae</taxon>
        <taxon>Pristionchus</taxon>
    </lineage>
</organism>
<dbReference type="AlphaFoldDB" id="A0AAV5W2M7"/>
<dbReference type="GO" id="GO:0003676">
    <property type="term" value="F:nucleic acid binding"/>
    <property type="evidence" value="ECO:0007669"/>
    <property type="project" value="InterPro"/>
</dbReference>
<feature type="domain" description="Piwi" evidence="2">
    <location>
        <begin position="610"/>
        <end position="918"/>
    </location>
</feature>
<dbReference type="SMART" id="SM00950">
    <property type="entry name" value="Piwi"/>
    <property type="match status" value="1"/>
</dbReference>
<dbReference type="Gene3D" id="3.40.50.2300">
    <property type="match status" value="1"/>
</dbReference>
<sequence>GDRGGRGGRGGRYSDRGSPQPTPADRTVPLPFNPPQEGEQDGHQAAAKPVPALREGKVEVPVISNEWPLLFEDRVVYRYSVVVGLVAMGNDESQTRVCDLTKGRKNDIEREELIRESIRVALKGYKVLSRSGYAGFDGATQLFANESMDDALNNHQYNLLISVDELPEDTRKIVRGANARHIVIEVQASGSFNLKDFSGLTSTNLSTADLSVKQFLETITSEDAIKKKKFTFFSGGKLYRTEKSAVTAAGPGQERRAGINKGVALATVDDEISTAVVIDSTRGTFWKAGALLDTICQINGWRNANQAIWNKQSIKETNRLIKNLRLGYTNPSNKASFDVIAYSITASYLTTDGKTVEEVRRVEQLTYKTDKGVEMPLFDLFKERGLKYMKWPLVESRRARRRTDGSNEFDVSIQYFPVELLTVKADQRVPLDKQLAQAEPPVSVEKRWAETTTCLKALNLFGEPANEENQIMAAFGVRVSKEPLKTTAIQRRVPDVEFQKPSFVERDTSFKTGFVKYLKPAILDCLYFGFTEDCRCDRELFVNSIVDAARKKGMVIKRTHSDTVTPTALRKYLSNLSKSRKGENIVFIYVEPEKGKTHDLLKLCERQSYIVTQHFKELNATKLCDPSARSTMENVLLKLNVKAGGQNYSVKPEKFANPLWTDKKTMIMSYDVWHSTGQSKVDKMRNLLPEPSVVGFSFNGGPNPDGFIGDYHYQETRRERVNDNVLNARIKWMLALFEKKRGELPPLIIVVRDGISDGQYQYGMDELDALREGAAEYAVSKERADNLEKKPLSGYAPKFIFVVATKNHHKRMHTETKLANGKVVFGNPPPMTVVDDVVVSPILLQFYLQSHTPVHRECTAKGTLYTVLKDDLGTTNDAMQSLMGALCMEHQVSNKAISIPEPVYQSDEWAKRGAANMRLFRDMFGDGRGNFKAGTTFDSLTKSLAYWNTPLEHIRTNA</sequence>
<dbReference type="InterPro" id="IPR003165">
    <property type="entry name" value="Piwi"/>
</dbReference>
<dbReference type="PANTHER" id="PTHR22891">
    <property type="entry name" value="EUKARYOTIC TRANSLATION INITIATION FACTOR 2C"/>
    <property type="match status" value="1"/>
</dbReference>
<dbReference type="InterPro" id="IPR036397">
    <property type="entry name" value="RNaseH_sf"/>
</dbReference>
<comment type="caution">
    <text evidence="3">The sequence shown here is derived from an EMBL/GenBank/DDBJ whole genome shotgun (WGS) entry which is preliminary data.</text>
</comment>
<reference evidence="3" key="1">
    <citation type="submission" date="2023-10" db="EMBL/GenBank/DDBJ databases">
        <title>Genome assembly of Pristionchus species.</title>
        <authorList>
            <person name="Yoshida K."/>
            <person name="Sommer R.J."/>
        </authorList>
    </citation>
    <scope>NUCLEOTIDE SEQUENCE</scope>
    <source>
        <strain evidence="3">RS5133</strain>
    </source>
</reference>
<dbReference type="Proteomes" id="UP001432322">
    <property type="component" value="Unassembled WGS sequence"/>
</dbReference>
<dbReference type="Pfam" id="PF02171">
    <property type="entry name" value="Piwi"/>
    <property type="match status" value="1"/>
</dbReference>
<feature type="non-terminal residue" evidence="3">
    <location>
        <position position="1"/>
    </location>
</feature>
<gene>
    <name evidence="3" type="ORF">PFISCL1PPCAC_16030</name>
</gene>
<evidence type="ECO:0000256" key="1">
    <source>
        <dbReference type="SAM" id="MobiDB-lite"/>
    </source>
</evidence>
<dbReference type="EMBL" id="BTSY01000004">
    <property type="protein sequence ID" value="GMT24733.1"/>
    <property type="molecule type" value="Genomic_DNA"/>
</dbReference>
<evidence type="ECO:0000313" key="4">
    <source>
        <dbReference type="Proteomes" id="UP001432322"/>
    </source>
</evidence>
<dbReference type="Gene3D" id="3.30.420.10">
    <property type="entry name" value="Ribonuclease H-like superfamily/Ribonuclease H"/>
    <property type="match status" value="1"/>
</dbReference>